<name>A0A2T6BVL9_9FLAO</name>
<protein>
    <recommendedName>
        <fullName evidence="3">Tellurite resistance protein TerB</fullName>
    </recommendedName>
</protein>
<evidence type="ECO:0008006" key="3">
    <source>
        <dbReference type="Google" id="ProtNLM"/>
    </source>
</evidence>
<dbReference type="OrthoDB" id="982210at2"/>
<keyword evidence="2" id="KW-1185">Reference proteome</keyword>
<dbReference type="EMBL" id="QBKT01000007">
    <property type="protein sequence ID" value="PTX60130.1"/>
    <property type="molecule type" value="Genomic_DNA"/>
</dbReference>
<proteinExistence type="predicted"/>
<dbReference type="Proteomes" id="UP000244090">
    <property type="component" value="Unassembled WGS sequence"/>
</dbReference>
<dbReference type="AlphaFoldDB" id="A0A2T6BVL9"/>
<sequence length="155" mass="17769">MTRVVYLEKQTPENVLITKNSNLEVALAHLFYAMAMGDKAITRDEKLKIASCTHKIWNESTAGKETDDVISKTLKELIARNVEAQKAFLVFSEFFYKNRKLFENSFKSQINATCNAIGVKKGKRSKMELIFISKLNSFFNPPEDLTPLSFYKDED</sequence>
<dbReference type="RefSeq" id="WP_108115739.1">
    <property type="nucleotide sequence ID" value="NZ_QBKT01000007.1"/>
</dbReference>
<reference evidence="1 2" key="1">
    <citation type="submission" date="2018-04" db="EMBL/GenBank/DDBJ databases">
        <title>Genomic Encyclopedia of Archaeal and Bacterial Type Strains, Phase II (KMG-II): from individual species to whole genera.</title>
        <authorList>
            <person name="Goeker M."/>
        </authorList>
    </citation>
    <scope>NUCLEOTIDE SEQUENCE [LARGE SCALE GENOMIC DNA]</scope>
    <source>
        <strain evidence="1 2">DSM 25731</strain>
    </source>
</reference>
<evidence type="ECO:0000313" key="1">
    <source>
        <dbReference type="EMBL" id="PTX60130.1"/>
    </source>
</evidence>
<accession>A0A2T6BVL9</accession>
<organism evidence="1 2">
    <name type="scientific">Kordia periserrulae</name>
    <dbReference type="NCBI Taxonomy" id="701523"/>
    <lineage>
        <taxon>Bacteria</taxon>
        <taxon>Pseudomonadati</taxon>
        <taxon>Bacteroidota</taxon>
        <taxon>Flavobacteriia</taxon>
        <taxon>Flavobacteriales</taxon>
        <taxon>Flavobacteriaceae</taxon>
        <taxon>Kordia</taxon>
    </lineage>
</organism>
<comment type="caution">
    <text evidence="1">The sequence shown here is derived from an EMBL/GenBank/DDBJ whole genome shotgun (WGS) entry which is preliminary data.</text>
</comment>
<gene>
    <name evidence="1" type="ORF">C8N46_107136</name>
</gene>
<evidence type="ECO:0000313" key="2">
    <source>
        <dbReference type="Proteomes" id="UP000244090"/>
    </source>
</evidence>